<feature type="domain" description="Thioredoxin" evidence="1">
    <location>
        <begin position="35"/>
        <end position="192"/>
    </location>
</feature>
<dbReference type="InterPro" id="IPR050553">
    <property type="entry name" value="Thioredoxin_ResA/DsbE_sf"/>
</dbReference>
<dbReference type="GO" id="GO:0016491">
    <property type="term" value="F:oxidoreductase activity"/>
    <property type="evidence" value="ECO:0007669"/>
    <property type="project" value="InterPro"/>
</dbReference>
<dbReference type="InterPro" id="IPR036249">
    <property type="entry name" value="Thioredoxin-like_sf"/>
</dbReference>
<evidence type="ECO:0000313" key="2">
    <source>
        <dbReference type="EMBL" id="PKZ30113.1"/>
    </source>
</evidence>
<dbReference type="InterPro" id="IPR013740">
    <property type="entry name" value="Redoxin"/>
</dbReference>
<accession>A0A2I1NCK2</accession>
<dbReference type="PROSITE" id="PS51352">
    <property type="entry name" value="THIOREDOXIN_2"/>
    <property type="match status" value="1"/>
</dbReference>
<comment type="caution">
    <text evidence="2">The sequence shown here is derived from an EMBL/GenBank/DDBJ whole genome shotgun (WGS) entry which is preliminary data.</text>
</comment>
<dbReference type="PANTHER" id="PTHR42852">
    <property type="entry name" value="THIOL:DISULFIDE INTERCHANGE PROTEIN DSBE"/>
    <property type="match status" value="1"/>
</dbReference>
<evidence type="ECO:0000313" key="3">
    <source>
        <dbReference type="Proteomes" id="UP000234639"/>
    </source>
</evidence>
<dbReference type="PROSITE" id="PS51257">
    <property type="entry name" value="PROKAR_LIPOPROTEIN"/>
    <property type="match status" value="1"/>
</dbReference>
<dbReference type="EMBL" id="PKHU01000001">
    <property type="protein sequence ID" value="PKZ30113.1"/>
    <property type="molecule type" value="Genomic_DNA"/>
</dbReference>
<dbReference type="Proteomes" id="UP000234639">
    <property type="component" value="Unassembled WGS sequence"/>
</dbReference>
<protein>
    <submittedName>
        <fullName evidence="2">Thioredoxin family protein</fullName>
    </submittedName>
</protein>
<gene>
    <name evidence="2" type="ORF">CYJ41_01340</name>
</gene>
<dbReference type="Gene3D" id="3.40.30.10">
    <property type="entry name" value="Glutaredoxin"/>
    <property type="match status" value="1"/>
</dbReference>
<dbReference type="Pfam" id="PF08534">
    <property type="entry name" value="Redoxin"/>
    <property type="match status" value="1"/>
</dbReference>
<dbReference type="RefSeq" id="WP_101636590.1">
    <property type="nucleotide sequence ID" value="NZ_CAMPWA010000017.1"/>
</dbReference>
<sequence>MKFIKFIILFLILFFAGCDKKDDKKSTSIFKESNKTLNLEQNEAILTTNLDAPITIKFTNDDLISVTKTDDGINIENSDKATIFFFFTSWCPPCLIQMQVLNNLANKFENDINIYGIVVKNDENPSENKISLEDIKFQISQSLENETLMDAIGGIKNIPFMSVYKKNGKHYKDYLGIIPEEMLEIEIKKAIK</sequence>
<dbReference type="AlphaFoldDB" id="A0A2I1NCK2"/>
<dbReference type="SUPFAM" id="SSF52833">
    <property type="entry name" value="Thioredoxin-like"/>
    <property type="match status" value="1"/>
</dbReference>
<dbReference type="PANTHER" id="PTHR42852:SF17">
    <property type="entry name" value="THIOREDOXIN-LIKE PROTEIN HI_1115"/>
    <property type="match status" value="1"/>
</dbReference>
<proteinExistence type="predicted"/>
<reference evidence="2 3" key="1">
    <citation type="submission" date="2017-12" db="EMBL/GenBank/DDBJ databases">
        <title>Phylogenetic diversity of female urinary microbiome.</title>
        <authorList>
            <person name="Thomas-White K."/>
            <person name="Wolfe A.J."/>
        </authorList>
    </citation>
    <scope>NUCLEOTIDE SEQUENCE [LARGE SCALE GENOMIC DNA]</scope>
    <source>
        <strain evidence="2 3">UMB0112</strain>
    </source>
</reference>
<organism evidence="2 3">
    <name type="scientific">Campylobacter ureolyticus</name>
    <dbReference type="NCBI Taxonomy" id="827"/>
    <lineage>
        <taxon>Bacteria</taxon>
        <taxon>Pseudomonadati</taxon>
        <taxon>Campylobacterota</taxon>
        <taxon>Epsilonproteobacteria</taxon>
        <taxon>Campylobacterales</taxon>
        <taxon>Campylobacteraceae</taxon>
        <taxon>Campylobacter</taxon>
    </lineage>
</organism>
<dbReference type="InterPro" id="IPR013766">
    <property type="entry name" value="Thioredoxin_domain"/>
</dbReference>
<evidence type="ECO:0000259" key="1">
    <source>
        <dbReference type="PROSITE" id="PS51352"/>
    </source>
</evidence>
<name>A0A2I1NCK2_9BACT</name>